<reference evidence="3" key="1">
    <citation type="submission" date="2018-10" db="EMBL/GenBank/DDBJ databases">
        <title>Transcriptome assembly of Aceria tosichella (Wheat curl mite) Type 2.</title>
        <authorList>
            <person name="Scully E.D."/>
            <person name="Geib S.M."/>
            <person name="Palmer N.A."/>
            <person name="Gupta A.K."/>
            <person name="Sarath G."/>
            <person name="Tatineni S."/>
        </authorList>
    </citation>
    <scope>NUCLEOTIDE SEQUENCE</scope>
    <source>
        <strain evidence="3">LincolnNE</strain>
    </source>
</reference>
<dbReference type="Pfam" id="PF02174">
    <property type="entry name" value="IRS"/>
    <property type="match status" value="1"/>
</dbReference>
<evidence type="ECO:0000259" key="2">
    <source>
        <dbReference type="PROSITE" id="PS51064"/>
    </source>
</evidence>
<dbReference type="SMART" id="SM01244">
    <property type="entry name" value="IRS"/>
    <property type="match status" value="1"/>
</dbReference>
<protein>
    <submittedName>
        <fullName evidence="3">Fibroblast growth factor receptor substrate 2</fullName>
    </submittedName>
</protein>
<name>A0A6G1S5Z3_9ACAR</name>
<dbReference type="GO" id="GO:0005737">
    <property type="term" value="C:cytoplasm"/>
    <property type="evidence" value="ECO:0007669"/>
    <property type="project" value="TreeGrafter"/>
</dbReference>
<dbReference type="SUPFAM" id="SSF50729">
    <property type="entry name" value="PH domain-like"/>
    <property type="match status" value="1"/>
</dbReference>
<accession>A0A6G1S5Z3</accession>
<keyword evidence="3" id="KW-0675">Receptor</keyword>
<dbReference type="PROSITE" id="PS51064">
    <property type="entry name" value="IRS_PTB"/>
    <property type="match status" value="1"/>
</dbReference>
<dbReference type="EMBL" id="GGYP01000579">
    <property type="protein sequence ID" value="MDE45350.1"/>
    <property type="molecule type" value="Transcribed_RNA"/>
</dbReference>
<evidence type="ECO:0000256" key="1">
    <source>
        <dbReference type="SAM" id="MobiDB-lite"/>
    </source>
</evidence>
<gene>
    <name evidence="3" type="primary">Frs2_1</name>
    <name evidence="3" type="ORF">g.5430</name>
</gene>
<dbReference type="GO" id="GO:0007169">
    <property type="term" value="P:cell surface receptor protein tyrosine kinase signaling pathway"/>
    <property type="evidence" value="ECO:0007669"/>
    <property type="project" value="TreeGrafter"/>
</dbReference>
<feature type="region of interest" description="Disordered" evidence="1">
    <location>
        <begin position="148"/>
        <end position="194"/>
    </location>
</feature>
<dbReference type="Gene3D" id="2.30.29.30">
    <property type="entry name" value="Pleckstrin-homology domain (PH domain)/Phosphotyrosine-binding domain (PTB)"/>
    <property type="match status" value="1"/>
</dbReference>
<dbReference type="PANTHER" id="PTHR21258">
    <property type="entry name" value="DOCKING PROTEIN RELATED"/>
    <property type="match status" value="1"/>
</dbReference>
<dbReference type="InterPro" id="IPR011993">
    <property type="entry name" value="PH-like_dom_sf"/>
</dbReference>
<feature type="domain" description="IRS-type PTB" evidence="2">
    <location>
        <begin position="22"/>
        <end position="126"/>
    </location>
</feature>
<dbReference type="InterPro" id="IPR050996">
    <property type="entry name" value="Docking_Protein_DOK"/>
</dbReference>
<proteinExistence type="predicted"/>
<dbReference type="SMART" id="SM00310">
    <property type="entry name" value="PTBI"/>
    <property type="match status" value="1"/>
</dbReference>
<organism evidence="3">
    <name type="scientific">Aceria tosichella</name>
    <name type="common">wheat curl mite</name>
    <dbReference type="NCBI Taxonomy" id="561515"/>
    <lineage>
        <taxon>Eukaryota</taxon>
        <taxon>Metazoa</taxon>
        <taxon>Ecdysozoa</taxon>
        <taxon>Arthropoda</taxon>
        <taxon>Chelicerata</taxon>
        <taxon>Arachnida</taxon>
        <taxon>Acari</taxon>
        <taxon>Acariformes</taxon>
        <taxon>Trombidiformes</taxon>
        <taxon>Prostigmata</taxon>
        <taxon>Eupodina</taxon>
        <taxon>Eriophyoidea</taxon>
        <taxon>Eriophyidae</taxon>
        <taxon>Eriophyinae</taxon>
        <taxon>Aceriini</taxon>
        <taxon>Aceria</taxon>
    </lineage>
</organism>
<sequence>MNILSSLVTCMYPDIIRTESIESMEHDCRFHAANIDEEGNEISRGELQITNDDLIYFKPSKFPTRWPLNCIRRYGCINDGQKFVFEVGRKCETGQAIYAFSLSRGSELIEKLNEKIDNQISSSTASGQSDENNNNNINNVSRRLLSCASSSHRRNETSSSNWSSGNRHHKDSNDADCPPPQAGDKNTDPRPLSYSFIDFETTKALNESAQAHRANRAR</sequence>
<dbReference type="AlphaFoldDB" id="A0A6G1S5Z3"/>
<dbReference type="PANTHER" id="PTHR21258:SF62">
    <property type="entry name" value="INSULIN RECEPTOR SUBSTRATE 1"/>
    <property type="match status" value="1"/>
</dbReference>
<dbReference type="InterPro" id="IPR002404">
    <property type="entry name" value="IRS_PTB"/>
</dbReference>
<evidence type="ECO:0000313" key="3">
    <source>
        <dbReference type="EMBL" id="MDE45350.1"/>
    </source>
</evidence>